<evidence type="ECO:0000313" key="1">
    <source>
        <dbReference type="EMBL" id="NAY91414.1"/>
    </source>
</evidence>
<accession>A0A964TAR5</accession>
<evidence type="ECO:0000313" key="2">
    <source>
        <dbReference type="Proteomes" id="UP000667650"/>
    </source>
</evidence>
<dbReference type="RefSeq" id="WP_166522839.1">
    <property type="nucleotide sequence ID" value="NZ_JAAABI010000002.1"/>
</dbReference>
<gene>
    <name evidence="1" type="ORF">GTQ34_05730</name>
</gene>
<comment type="caution">
    <text evidence="1">The sequence shown here is derived from an EMBL/GenBank/DDBJ whole genome shotgun (WGS) entry which is preliminary data.</text>
</comment>
<dbReference type="Proteomes" id="UP000667650">
    <property type="component" value="Unassembled WGS sequence"/>
</dbReference>
<name>A0A964TAR5_9FLAO</name>
<keyword evidence="2" id="KW-1185">Reference proteome</keyword>
<sequence length="68" mass="7707">MSRLLGRNQEGLQRSFYQRAKNKAVETLFLSKTRPGLDKFHKGISHSFKTTCQGAYGRLSDCGKWALS</sequence>
<dbReference type="EMBL" id="JAAABI010000002">
    <property type="protein sequence ID" value="NAY91414.1"/>
    <property type="molecule type" value="Genomic_DNA"/>
</dbReference>
<proteinExistence type="predicted"/>
<organism evidence="1 2">
    <name type="scientific">Flagellimonas ochracea</name>
    <dbReference type="NCBI Taxonomy" id="2696472"/>
    <lineage>
        <taxon>Bacteria</taxon>
        <taxon>Pseudomonadati</taxon>
        <taxon>Bacteroidota</taxon>
        <taxon>Flavobacteriia</taxon>
        <taxon>Flavobacteriales</taxon>
        <taxon>Flavobacteriaceae</taxon>
        <taxon>Flagellimonas</taxon>
    </lineage>
</organism>
<reference evidence="1" key="1">
    <citation type="submission" date="2020-01" db="EMBL/GenBank/DDBJ databases">
        <title>Muricauda ochracea sp. nov., isolated from a tidal flat of Garorim bay in Korea.</title>
        <authorList>
            <person name="Kim D."/>
            <person name="Yoo Y."/>
            <person name="Kim J.-J."/>
        </authorList>
    </citation>
    <scope>NUCLEOTIDE SEQUENCE</scope>
    <source>
        <strain evidence="1">JGD-17</strain>
    </source>
</reference>
<protein>
    <submittedName>
        <fullName evidence="1">Uncharacterized protein</fullName>
    </submittedName>
</protein>
<dbReference type="AlphaFoldDB" id="A0A964TAR5"/>